<gene>
    <name evidence="2" type="ORF">IMCC3135_33670</name>
</gene>
<dbReference type="KEGG" id="gai:IMCC3135_33670"/>
<dbReference type="RefSeq" id="WP_088921505.1">
    <property type="nucleotide sequence ID" value="NZ_CP018632.1"/>
</dbReference>
<name>A0A2Z2P1Q4_9GAMM</name>
<dbReference type="EMBL" id="CP018632">
    <property type="protein sequence ID" value="ASJ76775.1"/>
    <property type="molecule type" value="Genomic_DNA"/>
</dbReference>
<dbReference type="AlphaFoldDB" id="A0A2Z2P1Q4"/>
<evidence type="ECO:0000256" key="1">
    <source>
        <dbReference type="SAM" id="MobiDB-lite"/>
    </source>
</evidence>
<evidence type="ECO:0000313" key="2">
    <source>
        <dbReference type="EMBL" id="ASJ76775.1"/>
    </source>
</evidence>
<feature type="region of interest" description="Disordered" evidence="1">
    <location>
        <begin position="44"/>
        <end position="63"/>
    </location>
</feature>
<accession>A0A2Z2P1Q4</accession>
<sequence>MPLALLILVTAILTGCGTYKGNETWRRSTCTQIVDVDERARCEQEATRPESEYKQDVKEALDN</sequence>
<keyword evidence="3" id="KW-1185">Reference proteome</keyword>
<organism evidence="2 3">
    <name type="scientific">Granulosicoccus antarcticus IMCC3135</name>
    <dbReference type="NCBI Taxonomy" id="1192854"/>
    <lineage>
        <taxon>Bacteria</taxon>
        <taxon>Pseudomonadati</taxon>
        <taxon>Pseudomonadota</taxon>
        <taxon>Gammaproteobacteria</taxon>
        <taxon>Chromatiales</taxon>
        <taxon>Granulosicoccaceae</taxon>
        <taxon>Granulosicoccus</taxon>
    </lineage>
</organism>
<protein>
    <submittedName>
        <fullName evidence="2">Uncharacterized protein</fullName>
    </submittedName>
</protein>
<proteinExistence type="predicted"/>
<reference evidence="2 3" key="1">
    <citation type="submission" date="2016-12" db="EMBL/GenBank/DDBJ databases">
        <authorList>
            <person name="Song W.-J."/>
            <person name="Kurnit D.M."/>
        </authorList>
    </citation>
    <scope>NUCLEOTIDE SEQUENCE [LARGE SCALE GENOMIC DNA]</scope>
    <source>
        <strain evidence="2 3">IMCC3135</strain>
    </source>
</reference>
<evidence type="ECO:0000313" key="3">
    <source>
        <dbReference type="Proteomes" id="UP000250079"/>
    </source>
</evidence>
<dbReference type="Proteomes" id="UP000250079">
    <property type="component" value="Chromosome"/>
</dbReference>